<proteinExistence type="predicted"/>
<dbReference type="VEuPathDB" id="FungiDB:GWK60_K02057"/>
<dbReference type="EMBL" id="LLZZ01000172">
    <property type="protein sequence ID" value="KTA96404.1"/>
    <property type="molecule type" value="Genomic_DNA"/>
</dbReference>
<dbReference type="PhylomeDB" id="A0A0W0CK96"/>
<dbReference type="PANTHER" id="PTHR13237:SF9">
    <property type="entry name" value="NEUROGUIDIN"/>
    <property type="match status" value="1"/>
</dbReference>
<feature type="compositionally biased region" description="Acidic residues" evidence="1">
    <location>
        <begin position="186"/>
        <end position="196"/>
    </location>
</feature>
<dbReference type="GO" id="GO:0000480">
    <property type="term" value="P:endonucleolytic cleavage in 5'-ETS of tricistronic rRNA transcript (SSU-rRNA, 5.8S rRNA, LSU-rRNA)"/>
    <property type="evidence" value="ECO:0007669"/>
    <property type="project" value="EnsemblFungi"/>
</dbReference>
<feature type="compositionally biased region" description="Acidic residues" evidence="1">
    <location>
        <begin position="146"/>
        <end position="158"/>
    </location>
</feature>
<dbReference type="InterPro" id="IPR007146">
    <property type="entry name" value="Sas10/Utp3/C1D"/>
</dbReference>
<dbReference type="PANTHER" id="PTHR13237">
    <property type="entry name" value="SOMETHING ABOUT SILENCING PROTEIN 10-RELATED"/>
    <property type="match status" value="1"/>
</dbReference>
<evidence type="ECO:0000313" key="3">
    <source>
        <dbReference type="Proteomes" id="UP000054886"/>
    </source>
</evidence>
<reference evidence="2 3" key="1">
    <citation type="submission" date="2015-10" db="EMBL/GenBank/DDBJ databases">
        <title>Draft genomes sequences of Candida glabrata isolates 1A, 1B, 2A, 2B, 3A and 3B.</title>
        <authorList>
            <person name="Haavelsrud O.E."/>
            <person name="Gaustad P."/>
        </authorList>
    </citation>
    <scope>NUCLEOTIDE SEQUENCE [LARGE SCALE GENOMIC DNA]</scope>
    <source>
        <strain evidence="2">910700640</strain>
    </source>
</reference>
<comment type="caution">
    <text evidence="2">The sequence shown here is derived from an EMBL/GenBank/DDBJ whole genome shotgun (WGS) entry which is preliminary data.</text>
</comment>
<feature type="compositionally biased region" description="Basic and acidic residues" evidence="1">
    <location>
        <begin position="215"/>
        <end position="225"/>
    </location>
</feature>
<dbReference type="GO" id="GO:0032040">
    <property type="term" value="C:small-subunit processome"/>
    <property type="evidence" value="ECO:0007669"/>
    <property type="project" value="EnsemblFungi"/>
</dbReference>
<dbReference type="Proteomes" id="UP000054886">
    <property type="component" value="Unassembled WGS sequence"/>
</dbReference>
<name>A0A0W0CK96_CANGB</name>
<feature type="region of interest" description="Disordered" evidence="1">
    <location>
        <begin position="133"/>
        <end position="351"/>
    </location>
</feature>
<dbReference type="OrthoDB" id="203440at2759"/>
<protein>
    <submittedName>
        <fullName evidence="2">U3 small nucleolar ribonucleoprotein LCP5</fullName>
    </submittedName>
</protein>
<accession>A0A0W0CK96</accession>
<feature type="compositionally biased region" description="Basic and acidic residues" evidence="1">
    <location>
        <begin position="133"/>
        <end position="145"/>
    </location>
</feature>
<evidence type="ECO:0000313" key="2">
    <source>
        <dbReference type="EMBL" id="KTA96404.1"/>
    </source>
</evidence>
<feature type="compositionally biased region" description="Basic and acidic residues" evidence="1">
    <location>
        <begin position="269"/>
        <end position="278"/>
    </location>
</feature>
<dbReference type="VEuPathDB" id="FungiDB:GVI51_K02057"/>
<dbReference type="Pfam" id="PF04000">
    <property type="entry name" value="Sas10_Utp3"/>
    <property type="match status" value="1"/>
</dbReference>
<dbReference type="VEuPathDB" id="FungiDB:B1J91_K02211g"/>
<dbReference type="OMA" id="RHTKSER"/>
<feature type="compositionally biased region" description="Basic and acidic residues" evidence="1">
    <location>
        <begin position="171"/>
        <end position="185"/>
    </location>
</feature>
<gene>
    <name evidence="2" type="ORF">AO440_003346</name>
</gene>
<dbReference type="AlphaFoldDB" id="A0A0W0CK96"/>
<organism evidence="2 3">
    <name type="scientific">Candida glabrata</name>
    <name type="common">Yeast</name>
    <name type="synonym">Torulopsis glabrata</name>
    <dbReference type="NCBI Taxonomy" id="5478"/>
    <lineage>
        <taxon>Eukaryota</taxon>
        <taxon>Fungi</taxon>
        <taxon>Dikarya</taxon>
        <taxon>Ascomycota</taxon>
        <taxon>Saccharomycotina</taxon>
        <taxon>Saccharomycetes</taxon>
        <taxon>Saccharomycetales</taxon>
        <taxon>Saccharomycetaceae</taxon>
        <taxon>Nakaseomyces</taxon>
    </lineage>
</organism>
<keyword evidence="2" id="KW-0687">Ribonucleoprotein</keyword>
<dbReference type="GO" id="GO:0000447">
    <property type="term" value="P:endonucleolytic cleavage in ITS1 to separate SSU-rRNA from 5.8S rRNA and LSU-rRNA from tricistronic rRNA transcript (SSU-rRNA, 5.8S rRNA, LSU-rRNA)"/>
    <property type="evidence" value="ECO:0007669"/>
    <property type="project" value="EnsemblFungi"/>
</dbReference>
<feature type="compositionally biased region" description="Basic and acidic residues" evidence="1">
    <location>
        <begin position="342"/>
        <end position="351"/>
    </location>
</feature>
<dbReference type="VEuPathDB" id="FungiDB:CAGL0K02211g"/>
<evidence type="ECO:0000256" key="1">
    <source>
        <dbReference type="SAM" id="MobiDB-lite"/>
    </source>
</evidence>
<sequence length="351" mass="40117">MSLKSTLREINESLKATSESLDKLQDQYESGLPIEGGLKKYLGKDGSGNEQVSLLTLKNDSMLAYLNSLLHILHDKMDRTGERVTADGHRERTIEHRVVLERGVKPLEKKISYQLDKLTRAYTRMEKEYTDAEKRAAEKSAHREAEDSDSADDSSDEELSYRPNASALVASKDKTSRDRKNKGDEGEGDESGEDEEKSGVYRPPKINAVLPPQQHHFEDRFVARDHKNKSNRSRMQAMEDYIKENSEQPDWESSIGANIVNHGRGGVKSLRDTEKERQVTTYEEENFTRLNVGSSSAEKRKQKQRERNAKVNIIGGEDFSIFNSKRKLEDSTSRRGNKKSRNAWDRAKRRL</sequence>